<comment type="caution">
    <text evidence="4">The sequence shown here is derived from an EMBL/GenBank/DDBJ whole genome shotgun (WGS) entry which is preliminary data.</text>
</comment>
<accession>A0ABM9W2T7</accession>
<dbReference type="Proteomes" id="UP000245702">
    <property type="component" value="Unassembled WGS sequence"/>
</dbReference>
<dbReference type="EC" id="3.5.1.107" evidence="4"/>
<dbReference type="EMBL" id="FCOW01000008">
    <property type="protein sequence ID" value="CVK19133.1"/>
    <property type="molecule type" value="Genomic_DNA"/>
</dbReference>
<dbReference type="Pfam" id="PF00857">
    <property type="entry name" value="Isochorismatase"/>
    <property type="match status" value="1"/>
</dbReference>
<dbReference type="PANTHER" id="PTHR43540:SF6">
    <property type="entry name" value="ISOCHORISMATASE-LIKE DOMAIN-CONTAINING PROTEIN"/>
    <property type="match status" value="1"/>
</dbReference>
<dbReference type="SUPFAM" id="SSF52499">
    <property type="entry name" value="Isochorismatase-like hydrolases"/>
    <property type="match status" value="1"/>
</dbReference>
<keyword evidence="5" id="KW-1185">Reference proteome</keyword>
<dbReference type="InterPro" id="IPR000868">
    <property type="entry name" value="Isochorismatase-like_dom"/>
</dbReference>
<reference evidence="4 5" key="1">
    <citation type="submission" date="2016-01" db="EMBL/GenBank/DDBJ databases">
        <authorList>
            <person name="Brown R."/>
        </authorList>
    </citation>
    <scope>NUCLEOTIDE SEQUENCE [LARGE SCALE GENOMIC DNA]</scope>
    <source>
        <strain evidence="4">Sporomusa sphaeroides DSM 2875</strain>
    </source>
</reference>
<evidence type="ECO:0000256" key="1">
    <source>
        <dbReference type="ARBA" id="ARBA00006336"/>
    </source>
</evidence>
<keyword evidence="2 4" id="KW-0378">Hydrolase</keyword>
<evidence type="ECO:0000256" key="2">
    <source>
        <dbReference type="ARBA" id="ARBA00022801"/>
    </source>
</evidence>
<gene>
    <name evidence="4" type="primary">nicF</name>
    <name evidence="4" type="ORF">SSPH_01780</name>
</gene>
<evidence type="ECO:0000313" key="4">
    <source>
        <dbReference type="EMBL" id="CVK19133.1"/>
    </source>
</evidence>
<sequence>MAYRNANAEFDFAHAALMVIDMQNDFLLVDAPIQCHNGLHIVNNIQRLAGEFRKHNRPVIYTQEIHRKQKVDFGLELAYEEPEHCIEGSGGEQFFLMLLPEDNDYIIKKRRYSAFFATDLDLLLRGLNVNTLVLTGVATDVCIRATAQDAQQYNYRVLVPQECVAGTSEDAHCEALKNIDYIYGKVISVQDLYERI</sequence>
<evidence type="ECO:0000259" key="3">
    <source>
        <dbReference type="Pfam" id="PF00857"/>
    </source>
</evidence>
<comment type="similarity">
    <text evidence="1">Belongs to the isochorismatase family.</text>
</comment>
<dbReference type="RefSeq" id="WP_075756279.1">
    <property type="nucleotide sequence ID" value="NZ_CP146991.1"/>
</dbReference>
<protein>
    <submittedName>
        <fullName evidence="4">Maleamate amidohydrolase</fullName>
        <ecNumber evidence="4">3.5.1.107</ecNumber>
    </submittedName>
</protein>
<dbReference type="InterPro" id="IPR050272">
    <property type="entry name" value="Isochorismatase-like_hydrls"/>
</dbReference>
<proteinExistence type="inferred from homology"/>
<evidence type="ECO:0000313" key="5">
    <source>
        <dbReference type="Proteomes" id="UP000245702"/>
    </source>
</evidence>
<dbReference type="Gene3D" id="3.40.50.850">
    <property type="entry name" value="Isochorismatase-like"/>
    <property type="match status" value="1"/>
</dbReference>
<dbReference type="CDD" id="cd00431">
    <property type="entry name" value="cysteine_hydrolases"/>
    <property type="match status" value="1"/>
</dbReference>
<dbReference type="GO" id="GO:0016787">
    <property type="term" value="F:hydrolase activity"/>
    <property type="evidence" value="ECO:0007669"/>
    <property type="project" value="UniProtKB-KW"/>
</dbReference>
<name>A0ABM9W2T7_9FIRM</name>
<feature type="domain" description="Isochorismatase-like" evidence="3">
    <location>
        <begin position="16"/>
        <end position="191"/>
    </location>
</feature>
<dbReference type="PANTHER" id="PTHR43540">
    <property type="entry name" value="PEROXYUREIDOACRYLATE/UREIDOACRYLATE AMIDOHYDROLASE-RELATED"/>
    <property type="match status" value="1"/>
</dbReference>
<dbReference type="InterPro" id="IPR036380">
    <property type="entry name" value="Isochorismatase-like_sf"/>
</dbReference>
<organism evidence="4 5">
    <name type="scientific">Sporomusa sphaeroides DSM 2875</name>
    <dbReference type="NCBI Taxonomy" id="1337886"/>
    <lineage>
        <taxon>Bacteria</taxon>
        <taxon>Bacillati</taxon>
        <taxon>Bacillota</taxon>
        <taxon>Negativicutes</taxon>
        <taxon>Selenomonadales</taxon>
        <taxon>Sporomusaceae</taxon>
        <taxon>Sporomusa</taxon>
    </lineage>
</organism>